<geneLocation type="chloroplast" evidence="1"/>
<organism evidence="1">
    <name type="scientific">Cyanidium caldarium</name>
    <name type="common">Red alga</name>
    <dbReference type="NCBI Taxonomy" id="2771"/>
    <lineage>
        <taxon>Eukaryota</taxon>
        <taxon>Rhodophyta</taxon>
        <taxon>Bangiophyceae</taxon>
        <taxon>Cyanidiales</taxon>
        <taxon>Cyanidiaceae</taxon>
        <taxon>Cyanidium</taxon>
    </lineage>
</organism>
<dbReference type="Gene3D" id="2.40.128.20">
    <property type="match status" value="1"/>
</dbReference>
<dbReference type="PIR" id="T11949">
    <property type="entry name" value="T11949"/>
</dbReference>
<dbReference type="GeneID" id="800129"/>
<dbReference type="EMBL" id="AF022186">
    <property type="protein sequence ID" value="AAB82708.1"/>
    <property type="molecule type" value="Genomic_DNA"/>
</dbReference>
<dbReference type="AlphaFoldDB" id="O19881"/>
<keyword evidence="1" id="KW-0150">Chloroplast</keyword>
<dbReference type="RefSeq" id="NP_045053.1">
    <property type="nucleotide sequence ID" value="NC_001840.1"/>
</dbReference>
<name>O19881_CYACA</name>
<sequence>MRLRNILEQYEGMWYIMCNQCYTRYNKINRKNGEIKIRLKKSKSTINSFSILTTNYPKLNRGAGKDFTLFLSNLNSNLTMVLKQASKSKLISMGSCEWRDKNIVHIRMYYRDLVLQETIFLTNNNLSFSILITKSKKKVLNVTFSSWIRLKSKTTLNPCD</sequence>
<dbReference type="InterPro" id="IPR012674">
    <property type="entry name" value="Calycin"/>
</dbReference>
<protein>
    <submittedName>
        <fullName evidence="1">Uncharacterized protein</fullName>
    </submittedName>
</protein>
<gene>
    <name evidence="1" type="primary">ycf58</name>
</gene>
<evidence type="ECO:0000313" key="1">
    <source>
        <dbReference type="EMBL" id="AAB82708.1"/>
    </source>
</evidence>
<proteinExistence type="predicted"/>
<reference evidence="1" key="2">
    <citation type="journal article" date="2000" name="J. Mol. Evol.">
        <title>The structure and gene repertoire of an ancient red algal plastid genome.</title>
        <authorList>
            <person name="Glockner G."/>
            <person name="Rosenthal A."/>
            <person name="Valentin K."/>
        </authorList>
    </citation>
    <scope>NUCLEOTIDE SEQUENCE</scope>
    <source>
        <strain evidence="1">RK1</strain>
    </source>
</reference>
<reference evidence="1" key="1">
    <citation type="submission" date="1999-11" db="EMBL/GenBank/DDBJ databases">
        <authorList>
            <person name="Gloeckner G."/>
            <person name="Rosenthal A."/>
            <person name="Valentin K."/>
        </authorList>
    </citation>
    <scope>NUCLEOTIDE SEQUENCE</scope>
    <source>
        <strain evidence="1">RK1</strain>
    </source>
</reference>
<keyword evidence="1" id="KW-0934">Plastid</keyword>
<accession>O19881</accession>